<evidence type="ECO:0000256" key="1">
    <source>
        <dbReference type="ARBA" id="ARBA00004245"/>
    </source>
</evidence>
<dbReference type="InterPro" id="IPR042241">
    <property type="entry name" value="GCP_C_sf"/>
</dbReference>
<dbReference type="AlphaFoldDB" id="A0A915IQT3"/>
<accession>A0A915IQT3</accession>
<dbReference type="Proteomes" id="UP000887565">
    <property type="component" value="Unplaced"/>
</dbReference>
<comment type="similarity">
    <text evidence="2">Belongs to the TUBGCP family.</text>
</comment>
<dbReference type="GO" id="GO:0051321">
    <property type="term" value="P:meiotic cell cycle"/>
    <property type="evidence" value="ECO:0007669"/>
    <property type="project" value="TreeGrafter"/>
</dbReference>
<evidence type="ECO:0000313" key="9">
    <source>
        <dbReference type="Proteomes" id="UP000887565"/>
    </source>
</evidence>
<feature type="domain" description="Gamma tubulin complex component C-terminal" evidence="7">
    <location>
        <begin position="393"/>
        <end position="522"/>
    </location>
</feature>
<dbReference type="GO" id="GO:0000278">
    <property type="term" value="P:mitotic cell cycle"/>
    <property type="evidence" value="ECO:0007669"/>
    <property type="project" value="TreeGrafter"/>
</dbReference>
<feature type="compositionally biased region" description="Basic and acidic residues" evidence="6">
    <location>
        <begin position="42"/>
        <end position="54"/>
    </location>
</feature>
<keyword evidence="5" id="KW-0206">Cytoskeleton</keyword>
<keyword evidence="3" id="KW-0963">Cytoplasm</keyword>
<dbReference type="GO" id="GO:0000922">
    <property type="term" value="C:spindle pole"/>
    <property type="evidence" value="ECO:0007669"/>
    <property type="project" value="InterPro"/>
</dbReference>
<dbReference type="PANTHER" id="PTHR19302:SF14">
    <property type="entry name" value="GAMMA-TUBULIN COMPLEX COMPONENT 3"/>
    <property type="match status" value="1"/>
</dbReference>
<dbReference type="GO" id="GO:0000930">
    <property type="term" value="C:gamma-tubulin complex"/>
    <property type="evidence" value="ECO:0007669"/>
    <property type="project" value="TreeGrafter"/>
</dbReference>
<organism evidence="9 10">
    <name type="scientific">Romanomermis culicivorax</name>
    <name type="common">Nematode worm</name>
    <dbReference type="NCBI Taxonomy" id="13658"/>
    <lineage>
        <taxon>Eukaryota</taxon>
        <taxon>Metazoa</taxon>
        <taxon>Ecdysozoa</taxon>
        <taxon>Nematoda</taxon>
        <taxon>Enoplea</taxon>
        <taxon>Dorylaimia</taxon>
        <taxon>Mermithida</taxon>
        <taxon>Mermithoidea</taxon>
        <taxon>Mermithidae</taxon>
        <taxon>Romanomermis</taxon>
    </lineage>
</organism>
<dbReference type="GO" id="GO:0005874">
    <property type="term" value="C:microtubule"/>
    <property type="evidence" value="ECO:0007669"/>
    <property type="project" value="UniProtKB-KW"/>
</dbReference>
<dbReference type="GO" id="GO:0051011">
    <property type="term" value="F:microtubule minus-end binding"/>
    <property type="evidence" value="ECO:0007669"/>
    <property type="project" value="TreeGrafter"/>
</dbReference>
<dbReference type="InterPro" id="IPR007259">
    <property type="entry name" value="GCP"/>
</dbReference>
<name>A0A915IQT3_ROMCU</name>
<dbReference type="Pfam" id="PF04130">
    <property type="entry name" value="GCP_C_terminal"/>
    <property type="match status" value="1"/>
</dbReference>
<dbReference type="GO" id="GO:0031122">
    <property type="term" value="P:cytoplasmic microtubule organization"/>
    <property type="evidence" value="ECO:0007669"/>
    <property type="project" value="TreeGrafter"/>
</dbReference>
<feature type="domain" description="Gamma tubulin complex component protein N-terminal" evidence="8">
    <location>
        <begin position="81"/>
        <end position="389"/>
    </location>
</feature>
<evidence type="ECO:0000256" key="3">
    <source>
        <dbReference type="ARBA" id="ARBA00022490"/>
    </source>
</evidence>
<evidence type="ECO:0000256" key="5">
    <source>
        <dbReference type="ARBA" id="ARBA00023212"/>
    </source>
</evidence>
<feature type="region of interest" description="Disordered" evidence="6">
    <location>
        <begin position="23"/>
        <end position="58"/>
    </location>
</feature>
<evidence type="ECO:0000256" key="4">
    <source>
        <dbReference type="ARBA" id="ARBA00022701"/>
    </source>
</evidence>
<dbReference type="Gene3D" id="1.20.120.1900">
    <property type="entry name" value="Gamma-tubulin complex, C-terminal domain"/>
    <property type="match status" value="1"/>
</dbReference>
<evidence type="ECO:0000256" key="2">
    <source>
        <dbReference type="ARBA" id="ARBA00010337"/>
    </source>
</evidence>
<keyword evidence="9" id="KW-1185">Reference proteome</keyword>
<keyword evidence="4" id="KW-0493">Microtubule</keyword>
<evidence type="ECO:0000313" key="10">
    <source>
        <dbReference type="WBParaSite" id="nRc.2.0.1.t15769-RA"/>
    </source>
</evidence>
<dbReference type="WBParaSite" id="nRc.2.0.1.t15769-RA">
    <property type="protein sequence ID" value="nRc.2.0.1.t15769-RA"/>
    <property type="gene ID" value="nRc.2.0.1.g15769"/>
</dbReference>
<dbReference type="GO" id="GO:0051225">
    <property type="term" value="P:spindle assembly"/>
    <property type="evidence" value="ECO:0007669"/>
    <property type="project" value="TreeGrafter"/>
</dbReference>
<reference evidence="10" key="1">
    <citation type="submission" date="2022-11" db="UniProtKB">
        <authorList>
            <consortium name="WormBaseParasite"/>
        </authorList>
    </citation>
    <scope>IDENTIFICATION</scope>
</reference>
<dbReference type="InterPro" id="IPR041470">
    <property type="entry name" value="GCP_N"/>
</dbReference>
<dbReference type="OMA" id="ICIQGKQ"/>
<dbReference type="GO" id="GO:0043015">
    <property type="term" value="F:gamma-tubulin binding"/>
    <property type="evidence" value="ECO:0007669"/>
    <property type="project" value="InterPro"/>
</dbReference>
<dbReference type="GO" id="GO:0007020">
    <property type="term" value="P:microtubule nucleation"/>
    <property type="evidence" value="ECO:0007669"/>
    <property type="project" value="InterPro"/>
</dbReference>
<comment type="subcellular location">
    <subcellularLocation>
        <location evidence="1">Cytoplasm</location>
        <location evidence="1">Cytoskeleton</location>
    </subcellularLocation>
</comment>
<evidence type="ECO:0000259" key="7">
    <source>
        <dbReference type="Pfam" id="PF04130"/>
    </source>
</evidence>
<feature type="compositionally biased region" description="Low complexity" evidence="6">
    <location>
        <begin position="26"/>
        <end position="41"/>
    </location>
</feature>
<evidence type="ECO:0000259" key="8">
    <source>
        <dbReference type="Pfam" id="PF17681"/>
    </source>
</evidence>
<protein>
    <submittedName>
        <fullName evidence="10">Gamma-tubulin complex component</fullName>
    </submittedName>
</protein>
<proteinExistence type="inferred from homology"/>
<dbReference type="Pfam" id="PF17681">
    <property type="entry name" value="GCP_N_terminal"/>
    <property type="match status" value="1"/>
</dbReference>
<dbReference type="PANTHER" id="PTHR19302">
    <property type="entry name" value="GAMMA TUBULIN COMPLEX PROTEIN"/>
    <property type="match status" value="1"/>
</dbReference>
<dbReference type="InterPro" id="IPR040457">
    <property type="entry name" value="GCP_C"/>
</dbReference>
<sequence length="532" mass="60776">MIRANHNENVCSSKRVISAATPDIASTSSGVSSNRSGSSKSIAERAKSSNERSSSRIRNNVLTGRNAYDQSSSKVAEDELLRDILFCLQGIDGRYIKLEEKNRKFVFNEMDNITVPTRKILIRIADCGLVYTNIKKLLNQISLNQNRGSISTAFTAAIQNELTEYYRSIAIYKSRVIDFQRSCIQRLDEELTNNSARISVSRMIPLLLRWKDKLILILSILECCKDLVGGKIVSSLFTYANTGDLDMGTLVTGLLESTCKPILMHMCSWMFDGKLEDLSDEFFIAQKDGVVGENAWREKFFVREPMLPSFLDLTLAKKILLAGKSIHFLRLICNERISILPQVEPKRVTLLNLPATCLFDYVQKGELIDIVDNVYQEISKHLIEVLNNEFHMFAHLSALKKYILLSQGDFCRCLLDLLENDLEKPANQVFRHSVVVNLDASLRQTNAQFECKEILDRIKVDFTDFSDDDTGWDIFRLKYLNTGVLSMVLNQQCLSSYNRLFDFIWRLKRVSFVLSNIWRDNSILRKSDCLLS</sequence>
<evidence type="ECO:0000256" key="6">
    <source>
        <dbReference type="SAM" id="MobiDB-lite"/>
    </source>
</evidence>